<organism evidence="3 4">
    <name type="scientific">Xylaria multiplex</name>
    <dbReference type="NCBI Taxonomy" id="323545"/>
    <lineage>
        <taxon>Eukaryota</taxon>
        <taxon>Fungi</taxon>
        <taxon>Dikarya</taxon>
        <taxon>Ascomycota</taxon>
        <taxon>Pezizomycotina</taxon>
        <taxon>Sordariomycetes</taxon>
        <taxon>Xylariomycetidae</taxon>
        <taxon>Xylariales</taxon>
        <taxon>Xylariaceae</taxon>
        <taxon>Xylaria</taxon>
    </lineage>
</organism>
<feature type="compositionally biased region" description="Basic and acidic residues" evidence="1">
    <location>
        <begin position="27"/>
        <end position="40"/>
    </location>
</feature>
<feature type="domain" description="AAA+ ATPase" evidence="2">
    <location>
        <begin position="591"/>
        <end position="719"/>
    </location>
</feature>
<dbReference type="Proteomes" id="UP000481858">
    <property type="component" value="Unassembled WGS sequence"/>
</dbReference>
<dbReference type="InterPro" id="IPR054289">
    <property type="entry name" value="DUF7025"/>
</dbReference>
<evidence type="ECO:0000259" key="2">
    <source>
        <dbReference type="SMART" id="SM00382"/>
    </source>
</evidence>
<dbReference type="InterPro" id="IPR003593">
    <property type="entry name" value="AAA+_ATPase"/>
</dbReference>
<feature type="region of interest" description="Disordered" evidence="1">
    <location>
        <begin position="88"/>
        <end position="115"/>
    </location>
</feature>
<dbReference type="InterPro" id="IPR003959">
    <property type="entry name" value="ATPase_AAA_core"/>
</dbReference>
<dbReference type="PANTHER" id="PTHR46411:SF4">
    <property type="entry name" value="AAA+ ATPASE DOMAIN-CONTAINING PROTEIN"/>
    <property type="match status" value="1"/>
</dbReference>
<dbReference type="InParanoid" id="A0A7C8N3D7"/>
<proteinExistence type="predicted"/>
<accession>A0A7C8N3D7</accession>
<protein>
    <recommendedName>
        <fullName evidence="2">AAA+ ATPase domain-containing protein</fullName>
    </recommendedName>
</protein>
<dbReference type="SMART" id="SM00382">
    <property type="entry name" value="AAA"/>
    <property type="match status" value="1"/>
</dbReference>
<dbReference type="EMBL" id="WUBL01000069">
    <property type="protein sequence ID" value="KAF2967356.1"/>
    <property type="molecule type" value="Genomic_DNA"/>
</dbReference>
<dbReference type="CDD" id="cd19481">
    <property type="entry name" value="RecA-like_protease"/>
    <property type="match status" value="1"/>
</dbReference>
<keyword evidence="4" id="KW-1185">Reference proteome</keyword>
<evidence type="ECO:0000313" key="4">
    <source>
        <dbReference type="Proteomes" id="UP000481858"/>
    </source>
</evidence>
<dbReference type="OrthoDB" id="10042665at2759"/>
<dbReference type="Pfam" id="PF00004">
    <property type="entry name" value="AAA"/>
    <property type="match status" value="1"/>
</dbReference>
<dbReference type="SUPFAM" id="SSF52540">
    <property type="entry name" value="P-loop containing nucleoside triphosphate hydrolases"/>
    <property type="match status" value="1"/>
</dbReference>
<dbReference type="GO" id="GO:0005524">
    <property type="term" value="F:ATP binding"/>
    <property type="evidence" value="ECO:0007669"/>
    <property type="project" value="InterPro"/>
</dbReference>
<evidence type="ECO:0000313" key="3">
    <source>
        <dbReference type="EMBL" id="KAF2967356.1"/>
    </source>
</evidence>
<sequence length="719" mass="81572">MSMHNPAAAVVSDAGKGDTEGSSQREQSADRPLTDKTKSITLRHQDGGKFVLPLALCLTQKDMEDLIRLSYVEPDCEVTIRLKSQKGSRRNLPYDSDYSDGSSEVEDESEKDKEIPETSYTTTLKYTVATYVNEYGRELVFFYSQSYDEPVALDKKARKFPILEEIQVIIVPRSKLWGPRGELRRSIIKYSSKAPSGENTDSSSDGEFPHPYEDLFHHRRELSDYKKNITGPRANHTPEYNAECDQHIDFLLDYLDQEPNVRIKALEAMWAKKIPTTTFAGFWLLMKPGSDVYVEEGGQLNAYVVDMVSGGVDYLSPSQWSISVQGYSVRVWYLKYDGKSVGRASKIVRVPVFDNEREILSLPIFPTRFRDNIDGGARRKELIERGRKAFQLSKGPTYLEYTGSGLKPVWKQYNHARVVVEHESQPWTKEEPDAPYRSLFEGEAERAIGRKPINIRGISRGVTEEEPIGERARAPCCKCRKCRDIDTAAQKYISAAFSDYDNIDPKEANELSEHQYMLFLSHVFGFILKDRTYDILDVGGLTEVKTVKNAIDRLVMRPETNKDTIKAIVKTYTDSSQAGHFNADFIQGKGEGQIFLLHGPPGTGKTLTAESVAEYTRRPLLSITAADLGHEPRDLERNLLQFLKNASSWDAVVLLDEADVYLERRSANDLRRNSIVSIFLRAMEYFQGILFLTTNRVGHFDEAFRVSRPSPNAKNPRPN</sequence>
<comment type="caution">
    <text evidence="3">The sequence shown here is derived from an EMBL/GenBank/DDBJ whole genome shotgun (WGS) entry which is preliminary data.</text>
</comment>
<evidence type="ECO:0000256" key="1">
    <source>
        <dbReference type="SAM" id="MobiDB-lite"/>
    </source>
</evidence>
<reference evidence="3 4" key="1">
    <citation type="submission" date="2019-12" db="EMBL/GenBank/DDBJ databases">
        <title>Draft genome sequence of the ascomycete Xylaria multiplex DSM 110363.</title>
        <authorList>
            <person name="Buettner E."/>
            <person name="Kellner H."/>
        </authorList>
    </citation>
    <scope>NUCLEOTIDE SEQUENCE [LARGE SCALE GENOMIC DNA]</scope>
    <source>
        <strain evidence="3 4">DSM 110363</strain>
    </source>
</reference>
<dbReference type="PANTHER" id="PTHR46411">
    <property type="entry name" value="FAMILY ATPASE, PUTATIVE-RELATED"/>
    <property type="match status" value="1"/>
</dbReference>
<gene>
    <name evidence="3" type="ORF">GQX73_g6226</name>
</gene>
<name>A0A7C8N3D7_9PEZI</name>
<dbReference type="Gene3D" id="3.40.50.300">
    <property type="entry name" value="P-loop containing nucleotide triphosphate hydrolases"/>
    <property type="match status" value="1"/>
</dbReference>
<dbReference type="GO" id="GO:0016887">
    <property type="term" value="F:ATP hydrolysis activity"/>
    <property type="evidence" value="ECO:0007669"/>
    <property type="project" value="InterPro"/>
</dbReference>
<feature type="region of interest" description="Disordered" evidence="1">
    <location>
        <begin position="1"/>
        <end position="40"/>
    </location>
</feature>
<dbReference type="AlphaFoldDB" id="A0A7C8N3D7"/>
<dbReference type="Pfam" id="PF22942">
    <property type="entry name" value="DUF7025"/>
    <property type="match status" value="1"/>
</dbReference>
<dbReference type="InterPro" id="IPR027417">
    <property type="entry name" value="P-loop_NTPase"/>
</dbReference>